<keyword evidence="4" id="KW-1185">Reference proteome</keyword>
<gene>
    <name evidence="3" type="ORF">EGT74_26675</name>
</gene>
<dbReference type="GO" id="GO:0016020">
    <property type="term" value="C:membrane"/>
    <property type="evidence" value="ECO:0007669"/>
    <property type="project" value="TreeGrafter"/>
</dbReference>
<accession>A0A3N4PQE4</accession>
<dbReference type="InterPro" id="IPR000073">
    <property type="entry name" value="AB_hydrolase_1"/>
</dbReference>
<evidence type="ECO:0000259" key="2">
    <source>
        <dbReference type="Pfam" id="PF00561"/>
    </source>
</evidence>
<dbReference type="OrthoDB" id="9780932at2"/>
<dbReference type="AlphaFoldDB" id="A0A3N4PQE4"/>
<evidence type="ECO:0000313" key="3">
    <source>
        <dbReference type="EMBL" id="RPE05940.1"/>
    </source>
</evidence>
<dbReference type="GO" id="GO:0016787">
    <property type="term" value="F:hydrolase activity"/>
    <property type="evidence" value="ECO:0007669"/>
    <property type="project" value="UniProtKB-KW"/>
</dbReference>
<dbReference type="EMBL" id="RPDH01000003">
    <property type="protein sequence ID" value="RPE05940.1"/>
    <property type="molecule type" value="Genomic_DNA"/>
</dbReference>
<dbReference type="InterPro" id="IPR029058">
    <property type="entry name" value="AB_hydrolase_fold"/>
</dbReference>
<dbReference type="RefSeq" id="WP_123849588.1">
    <property type="nucleotide sequence ID" value="NZ_RPDH01000003.1"/>
</dbReference>
<reference evidence="3 4" key="1">
    <citation type="submission" date="2018-11" db="EMBL/GenBank/DDBJ databases">
        <title>Chitinophaga lutea sp.nov., isolate from arsenic contaminated soil.</title>
        <authorList>
            <person name="Zong Y."/>
        </authorList>
    </citation>
    <scope>NUCLEOTIDE SEQUENCE [LARGE SCALE GENOMIC DNA]</scope>
    <source>
        <strain evidence="3 4">ZY74</strain>
    </source>
</reference>
<evidence type="ECO:0000256" key="1">
    <source>
        <dbReference type="ARBA" id="ARBA00022801"/>
    </source>
</evidence>
<proteinExistence type="predicted"/>
<sequence length="255" mass="28478">MQRFDHQSGTHLQTNGAEIYYEVHGGNDQPVLLLLHGGFGNMEDFNSILPWLGPKYKTIGIDSRGQGKSTLGEKGLTYEMIAKDVEQVLTALQVTSLSILGFSDGGIVAYRLVQNTPFHIERVVTVGADWHARNQEPLRERFMQITPDSWREKFPETYEAYQALNPAPDFDRLTETLVSMWLDPGEHGYPGESVTGIACPLVIMRGEKDHLFSADSAEALRRRVKNATLVTVPGTGHMPFAERPESFMKALNGFL</sequence>
<dbReference type="PANTHER" id="PTHR43798">
    <property type="entry name" value="MONOACYLGLYCEROL LIPASE"/>
    <property type="match status" value="1"/>
</dbReference>
<dbReference type="Pfam" id="PF00561">
    <property type="entry name" value="Abhydrolase_1"/>
    <property type="match status" value="1"/>
</dbReference>
<dbReference type="Gene3D" id="3.40.50.1820">
    <property type="entry name" value="alpha/beta hydrolase"/>
    <property type="match status" value="1"/>
</dbReference>
<dbReference type="PANTHER" id="PTHR43798:SF31">
    <property type="entry name" value="AB HYDROLASE SUPERFAMILY PROTEIN YCLE"/>
    <property type="match status" value="1"/>
</dbReference>
<feature type="domain" description="AB hydrolase-1" evidence="2">
    <location>
        <begin position="30"/>
        <end position="161"/>
    </location>
</feature>
<comment type="caution">
    <text evidence="3">The sequence shown here is derived from an EMBL/GenBank/DDBJ whole genome shotgun (WGS) entry which is preliminary data.</text>
</comment>
<evidence type="ECO:0000313" key="4">
    <source>
        <dbReference type="Proteomes" id="UP000278351"/>
    </source>
</evidence>
<name>A0A3N4PQE4_9BACT</name>
<dbReference type="SUPFAM" id="SSF53474">
    <property type="entry name" value="alpha/beta-Hydrolases"/>
    <property type="match status" value="1"/>
</dbReference>
<keyword evidence="1 3" id="KW-0378">Hydrolase</keyword>
<organism evidence="3 4">
    <name type="scientific">Chitinophaga lutea</name>
    <dbReference type="NCBI Taxonomy" id="2488634"/>
    <lineage>
        <taxon>Bacteria</taxon>
        <taxon>Pseudomonadati</taxon>
        <taxon>Bacteroidota</taxon>
        <taxon>Chitinophagia</taxon>
        <taxon>Chitinophagales</taxon>
        <taxon>Chitinophagaceae</taxon>
        <taxon>Chitinophaga</taxon>
    </lineage>
</organism>
<protein>
    <submittedName>
        <fullName evidence="3">Alpha/beta hydrolase</fullName>
    </submittedName>
</protein>
<dbReference type="InterPro" id="IPR050266">
    <property type="entry name" value="AB_hydrolase_sf"/>
</dbReference>
<dbReference type="Proteomes" id="UP000278351">
    <property type="component" value="Unassembled WGS sequence"/>
</dbReference>